<dbReference type="InParanoid" id="A0A7J7C743"/>
<gene>
    <name evidence="7" type="ORF">HS088_TW20G00333</name>
</gene>
<dbReference type="InterPro" id="IPR045051">
    <property type="entry name" value="SBT"/>
</dbReference>
<dbReference type="PROSITE" id="PS51892">
    <property type="entry name" value="SUBTILASE"/>
    <property type="match status" value="1"/>
</dbReference>
<accession>A0A7J7C743</accession>
<protein>
    <submittedName>
        <fullName evidence="7">Cucumisin-like</fullName>
    </submittedName>
</protein>
<feature type="region of interest" description="Disordered" evidence="5">
    <location>
        <begin position="128"/>
        <end position="148"/>
    </location>
</feature>
<evidence type="ECO:0000256" key="5">
    <source>
        <dbReference type="SAM" id="MobiDB-lite"/>
    </source>
</evidence>
<feature type="compositionally biased region" description="Basic and acidic residues" evidence="5">
    <location>
        <begin position="128"/>
        <end position="138"/>
    </location>
</feature>
<comment type="caution">
    <text evidence="7">The sequence shown here is derived from an EMBL/GenBank/DDBJ whole genome shotgun (WGS) entry which is preliminary data.</text>
</comment>
<dbReference type="SUPFAM" id="SSF52743">
    <property type="entry name" value="Subtilisin-like"/>
    <property type="match status" value="1"/>
</dbReference>
<reference evidence="7 8" key="1">
    <citation type="journal article" date="2020" name="Nat. Commun.">
        <title>Genome of Tripterygium wilfordii and identification of cytochrome P450 involved in triptolide biosynthesis.</title>
        <authorList>
            <person name="Tu L."/>
            <person name="Su P."/>
            <person name="Zhang Z."/>
            <person name="Gao L."/>
            <person name="Wang J."/>
            <person name="Hu T."/>
            <person name="Zhou J."/>
            <person name="Zhang Y."/>
            <person name="Zhao Y."/>
            <person name="Liu Y."/>
            <person name="Song Y."/>
            <person name="Tong Y."/>
            <person name="Lu Y."/>
            <person name="Yang J."/>
            <person name="Xu C."/>
            <person name="Jia M."/>
            <person name="Peters R.J."/>
            <person name="Huang L."/>
            <person name="Gao W."/>
        </authorList>
    </citation>
    <scope>NUCLEOTIDE SEQUENCE [LARGE SCALE GENOMIC DNA]</scope>
    <source>
        <strain evidence="8">cv. XIE 37</strain>
        <tissue evidence="7">Leaf</tissue>
    </source>
</reference>
<evidence type="ECO:0000259" key="6">
    <source>
        <dbReference type="Pfam" id="PF00082"/>
    </source>
</evidence>
<dbReference type="InterPro" id="IPR036852">
    <property type="entry name" value="Peptidase_S8/S53_dom_sf"/>
</dbReference>
<sequence length="398" mass="42879">MHKDQLTVGVEEDVADKTQIEDDGLEDLWNEMTIALEVSNVFMEFSRSGDIWRVVADTSGDAKVARVYIYCCVVDMEMGGRFTLYAWVTSLMEILLLHQHTTLCYKVCLAARSLEPGSTTVKMFMGKTDLKSPRDSDGHGTPTSSTTAGKEVIGESFFGLADGTARGGVPGYGIAVYKVCWFRGCSSADILAAFDDAIADGVDIISVSDGPESQLEYMEDPITIGSFHAMKYGILTSTSAGNAGPSPATVSYYAPSTMTVAANTIDRKFVTPIGSYTRQRKSLNYARNYSAGADLDSSKNCLNGALNSYKVEGKLLNFFSNPVATIPVSEAWKDATAPSIVIFSSRGPNPISLDILKGYNTAMLRLIINDSGSCGSSKPGRAWDLNYPSFSLAIEDGL</sequence>
<name>A0A7J7C743_TRIWF</name>
<dbReference type="PANTHER" id="PTHR10795">
    <property type="entry name" value="PROPROTEIN CONVERTASE SUBTILISIN/KEXIN"/>
    <property type="match status" value="1"/>
</dbReference>
<evidence type="ECO:0000313" key="7">
    <source>
        <dbReference type="EMBL" id="KAF5729964.1"/>
    </source>
</evidence>
<dbReference type="Pfam" id="PF00082">
    <property type="entry name" value="Peptidase_S8"/>
    <property type="match status" value="1"/>
</dbReference>
<dbReference type="GO" id="GO:0006508">
    <property type="term" value="P:proteolysis"/>
    <property type="evidence" value="ECO:0007669"/>
    <property type="project" value="InterPro"/>
</dbReference>
<evidence type="ECO:0000256" key="1">
    <source>
        <dbReference type="ARBA" id="ARBA00004613"/>
    </source>
</evidence>
<comment type="caution">
    <text evidence="4">Lacks conserved residue(s) required for the propagation of feature annotation.</text>
</comment>
<dbReference type="AlphaFoldDB" id="A0A7J7C743"/>
<evidence type="ECO:0000256" key="3">
    <source>
        <dbReference type="ARBA" id="ARBA00022729"/>
    </source>
</evidence>
<dbReference type="EMBL" id="JAAARO010000020">
    <property type="protein sequence ID" value="KAF5729964.1"/>
    <property type="molecule type" value="Genomic_DNA"/>
</dbReference>
<keyword evidence="3" id="KW-0732">Signal</keyword>
<dbReference type="Proteomes" id="UP000593562">
    <property type="component" value="Unassembled WGS sequence"/>
</dbReference>
<evidence type="ECO:0000256" key="4">
    <source>
        <dbReference type="PROSITE-ProRule" id="PRU01240"/>
    </source>
</evidence>
<comment type="similarity">
    <text evidence="2 4">Belongs to the peptidase S8 family.</text>
</comment>
<keyword evidence="8" id="KW-1185">Reference proteome</keyword>
<evidence type="ECO:0000256" key="2">
    <source>
        <dbReference type="ARBA" id="ARBA00011073"/>
    </source>
</evidence>
<proteinExistence type="inferred from homology"/>
<feature type="domain" description="Peptidase S8/S53" evidence="6">
    <location>
        <begin position="129"/>
        <end position="354"/>
    </location>
</feature>
<dbReference type="GO" id="GO:0005576">
    <property type="term" value="C:extracellular region"/>
    <property type="evidence" value="ECO:0007669"/>
    <property type="project" value="UniProtKB-SubCell"/>
</dbReference>
<organism evidence="7 8">
    <name type="scientific">Tripterygium wilfordii</name>
    <name type="common">Thunder God vine</name>
    <dbReference type="NCBI Taxonomy" id="458696"/>
    <lineage>
        <taxon>Eukaryota</taxon>
        <taxon>Viridiplantae</taxon>
        <taxon>Streptophyta</taxon>
        <taxon>Embryophyta</taxon>
        <taxon>Tracheophyta</taxon>
        <taxon>Spermatophyta</taxon>
        <taxon>Magnoliopsida</taxon>
        <taxon>eudicotyledons</taxon>
        <taxon>Gunneridae</taxon>
        <taxon>Pentapetalae</taxon>
        <taxon>rosids</taxon>
        <taxon>fabids</taxon>
        <taxon>Celastrales</taxon>
        <taxon>Celastraceae</taxon>
        <taxon>Tripterygium</taxon>
    </lineage>
</organism>
<evidence type="ECO:0000313" key="8">
    <source>
        <dbReference type="Proteomes" id="UP000593562"/>
    </source>
</evidence>
<dbReference type="Gene3D" id="3.40.50.200">
    <property type="entry name" value="Peptidase S8/S53 domain"/>
    <property type="match status" value="1"/>
</dbReference>
<dbReference type="GO" id="GO:0004252">
    <property type="term" value="F:serine-type endopeptidase activity"/>
    <property type="evidence" value="ECO:0007669"/>
    <property type="project" value="InterPro"/>
</dbReference>
<dbReference type="InterPro" id="IPR000209">
    <property type="entry name" value="Peptidase_S8/S53_dom"/>
</dbReference>
<comment type="subcellular location">
    <subcellularLocation>
        <location evidence="1">Secreted</location>
    </subcellularLocation>
</comment>